<name>A0A0E3RBM0_METMZ</name>
<evidence type="ECO:0000256" key="1">
    <source>
        <dbReference type="SAM" id="Coils"/>
    </source>
</evidence>
<keyword evidence="1" id="KW-0175">Coiled coil</keyword>
<dbReference type="AlphaFoldDB" id="A0A0E3RBM0"/>
<dbReference type="SUPFAM" id="SSF52540">
    <property type="entry name" value="P-loop containing nucleoside triphosphate hydrolases"/>
    <property type="match status" value="1"/>
</dbReference>
<dbReference type="EMBL" id="CP009511">
    <property type="protein sequence ID" value="AKB61760.1"/>
    <property type="molecule type" value="Genomic_DNA"/>
</dbReference>
<dbReference type="HOGENOM" id="CLU_453179_0_0_2"/>
<organism evidence="3 4">
    <name type="scientific">Methanosarcina mazei SarPi</name>
    <dbReference type="NCBI Taxonomy" id="1434115"/>
    <lineage>
        <taxon>Archaea</taxon>
        <taxon>Methanobacteriati</taxon>
        <taxon>Methanobacteriota</taxon>
        <taxon>Stenosarchaea group</taxon>
        <taxon>Methanomicrobia</taxon>
        <taxon>Methanosarcinales</taxon>
        <taxon>Methanosarcinaceae</taxon>
        <taxon>Methanosarcina</taxon>
    </lineage>
</organism>
<gene>
    <name evidence="3" type="ORF">MSMAP_1775</name>
</gene>
<dbReference type="Proteomes" id="UP000033116">
    <property type="component" value="Chromosome"/>
</dbReference>
<evidence type="ECO:0000313" key="4">
    <source>
        <dbReference type="Proteomes" id="UP000033116"/>
    </source>
</evidence>
<dbReference type="InterPro" id="IPR027417">
    <property type="entry name" value="P-loop_NTPase"/>
</dbReference>
<dbReference type="PATRIC" id="fig|1434115.4.peg.2272"/>
<reference evidence="3 4" key="1">
    <citation type="submission" date="2014-07" db="EMBL/GenBank/DDBJ databases">
        <title>Methanogenic archaea and the global carbon cycle.</title>
        <authorList>
            <person name="Henriksen J.R."/>
            <person name="Luke J."/>
            <person name="Reinhart S."/>
            <person name="Benedict M.N."/>
            <person name="Youngblut N.D."/>
            <person name="Metcalf M.E."/>
            <person name="Whitaker R.J."/>
            <person name="Metcalf W.W."/>
        </authorList>
    </citation>
    <scope>NUCLEOTIDE SEQUENCE [LARGE SCALE GENOMIC DNA]</scope>
    <source>
        <strain evidence="3 4">SarPi</strain>
    </source>
</reference>
<dbReference type="RefSeq" id="WP_048043337.1">
    <property type="nucleotide sequence ID" value="NZ_CP009511.1"/>
</dbReference>
<accession>A0A0E3RBM0</accession>
<feature type="coiled-coil region" evidence="1">
    <location>
        <begin position="73"/>
        <end position="100"/>
    </location>
</feature>
<feature type="region of interest" description="Disordered" evidence="2">
    <location>
        <begin position="521"/>
        <end position="552"/>
    </location>
</feature>
<evidence type="ECO:0000313" key="3">
    <source>
        <dbReference type="EMBL" id="AKB61760.1"/>
    </source>
</evidence>
<dbReference type="GeneID" id="24864997"/>
<sequence length="602" mass="70327">MVAIKPKRDYLSLLETNYKIEPDTDKRNEDIREFLNKYMKDEQKEIGLQFIQSGLKDYYKLKSAEIKIFASYFKDVKKEYDEAKKKQRIQKEKNEEKKEDENSIYLCPDEKYIPIEELEEAEQEALKILKEGDPIKFVLDLIKTRHVGDEEASEGILISISNQSCLNSMGIHVAFNGESGSGKSHTLKVILKFLPSRFVFETTLSNKAVYYMKLKEGCIIFSDDTTMSEEMEEVFKRSTTNYQEYTKHTTVSNQEGIEKLIPPRLNWYLTSVDNEATKQVLNRQLTFSTVTDYEHKKEVYEMQQAENIKGEITALKVTKEVLICRRIFNEIKKQTFYVKIPFGDRILMKDVSDSRITSIFFDMIKGYTIFNFMKRDSDEEGKLIATLDDFYKAKKLFESQKDNIVTKMNERELKIIQYIIEHPGCTINNIVEGTEIESQNVRRLLKGRNERNTGGLLEKVKGLTMEDTSEAMEPDPLELSDEEMKMMPTRAYRKAERFKIKSSDALKLYSGDFITLKDDVSNPSNNEAIKSPNKEENSKFKVSKPNLKERQQNLRETMEGIALQEREEADERAKQEEIKYTRRPYINNGEAKKVFDSWENEN</sequence>
<protein>
    <submittedName>
        <fullName evidence="3">Uncharacterized protein</fullName>
    </submittedName>
</protein>
<proteinExistence type="predicted"/>
<evidence type="ECO:0000256" key="2">
    <source>
        <dbReference type="SAM" id="MobiDB-lite"/>
    </source>
</evidence>